<dbReference type="SUPFAM" id="SSF51556">
    <property type="entry name" value="Metallo-dependent hydrolases"/>
    <property type="match status" value="1"/>
</dbReference>
<protein>
    <submittedName>
        <fullName evidence="6">Guanine deaminase</fullName>
    </submittedName>
</protein>
<dbReference type="AlphaFoldDB" id="A0A370G2I9"/>
<dbReference type="GO" id="GO:0005829">
    <property type="term" value="C:cytosol"/>
    <property type="evidence" value="ECO:0007669"/>
    <property type="project" value="TreeGrafter"/>
</dbReference>
<dbReference type="InterPro" id="IPR051607">
    <property type="entry name" value="Metallo-dep_hydrolases"/>
</dbReference>
<dbReference type="InterPro" id="IPR006680">
    <property type="entry name" value="Amidohydro-rel"/>
</dbReference>
<keyword evidence="3" id="KW-0378">Hydrolase</keyword>
<dbReference type="PANTHER" id="PTHR11271:SF6">
    <property type="entry name" value="GUANINE DEAMINASE"/>
    <property type="match status" value="1"/>
</dbReference>
<dbReference type="InterPro" id="IPR011059">
    <property type="entry name" value="Metal-dep_hydrolase_composite"/>
</dbReference>
<accession>A0A370G2I9</accession>
<evidence type="ECO:0000256" key="3">
    <source>
        <dbReference type="ARBA" id="ARBA00022801"/>
    </source>
</evidence>
<feature type="domain" description="Amidohydrolase-related" evidence="5">
    <location>
        <begin position="84"/>
        <end position="461"/>
    </location>
</feature>
<dbReference type="GO" id="GO:0046098">
    <property type="term" value="P:guanine metabolic process"/>
    <property type="evidence" value="ECO:0007669"/>
    <property type="project" value="TreeGrafter"/>
</dbReference>
<keyword evidence="7" id="KW-1185">Reference proteome</keyword>
<organism evidence="6 7">
    <name type="scientific">Gluconacetobacter liquefaciens</name>
    <name type="common">Acetobacter liquefaciens</name>
    <dbReference type="NCBI Taxonomy" id="89584"/>
    <lineage>
        <taxon>Bacteria</taxon>
        <taxon>Pseudomonadati</taxon>
        <taxon>Pseudomonadota</taxon>
        <taxon>Alphaproteobacteria</taxon>
        <taxon>Acetobacterales</taxon>
        <taxon>Acetobacteraceae</taxon>
        <taxon>Gluconacetobacter</taxon>
    </lineage>
</organism>
<evidence type="ECO:0000256" key="1">
    <source>
        <dbReference type="ARBA" id="ARBA00001947"/>
    </source>
</evidence>
<dbReference type="Pfam" id="PF01979">
    <property type="entry name" value="Amidohydro_1"/>
    <property type="match status" value="1"/>
</dbReference>
<name>A0A370G2I9_GLULI</name>
<evidence type="ECO:0000259" key="5">
    <source>
        <dbReference type="Pfam" id="PF01979"/>
    </source>
</evidence>
<gene>
    <name evidence="6" type="ORF">C7453_107105</name>
</gene>
<dbReference type="GO" id="GO:0008892">
    <property type="term" value="F:guanine deaminase activity"/>
    <property type="evidence" value="ECO:0007669"/>
    <property type="project" value="TreeGrafter"/>
</dbReference>
<dbReference type="SUPFAM" id="SSF51338">
    <property type="entry name" value="Composite domain of metallo-dependent hydrolases"/>
    <property type="match status" value="1"/>
</dbReference>
<evidence type="ECO:0000256" key="2">
    <source>
        <dbReference type="ARBA" id="ARBA00022723"/>
    </source>
</evidence>
<evidence type="ECO:0000313" key="7">
    <source>
        <dbReference type="Proteomes" id="UP000254958"/>
    </source>
</evidence>
<dbReference type="Gene3D" id="3.20.20.140">
    <property type="entry name" value="Metal-dependent hydrolases"/>
    <property type="match status" value="1"/>
</dbReference>
<dbReference type="InterPro" id="IPR032466">
    <property type="entry name" value="Metal_Hydrolase"/>
</dbReference>
<comment type="caution">
    <text evidence="6">The sequence shown here is derived from an EMBL/GenBank/DDBJ whole genome shotgun (WGS) entry which is preliminary data.</text>
</comment>
<proteinExistence type="predicted"/>
<dbReference type="Proteomes" id="UP000254958">
    <property type="component" value="Unassembled WGS sequence"/>
</dbReference>
<dbReference type="Gene3D" id="2.30.40.10">
    <property type="entry name" value="Urease, subunit C, domain 1"/>
    <property type="match status" value="1"/>
</dbReference>
<keyword evidence="4" id="KW-0862">Zinc</keyword>
<dbReference type="PANTHER" id="PTHR11271">
    <property type="entry name" value="GUANINE DEAMINASE"/>
    <property type="match status" value="1"/>
</dbReference>
<dbReference type="GO" id="GO:0008270">
    <property type="term" value="F:zinc ion binding"/>
    <property type="evidence" value="ECO:0007669"/>
    <property type="project" value="TreeGrafter"/>
</dbReference>
<sequence>MTDQWPASHRSGPHAWTDLRNCVVSGDWFHAPAAGRLERMAGGLLEIGADGRIAAVCHAGSEEHRTLAREAAQAGRLVTLDGLLIPGLVDLHVHAPQYPQLGKGLDQPLEVWLQRYTFPLEARYADRLFARSVYRRLVADLLAGGTTTALYFASRHVEATCELADACIEARQRALVGRVVMDNPDQCPDFYRDASVAEGVAATRAVAAHIAAHPANTGWVRPVITPRFLPSCTDDMLRALGHLAGECGCHVQTHCAESDWARDYGQDRFGHSDMEALDRFGLLTRNTVLAHGNFITGSDMDLLARRGGAVAHCPLSNAWFANAVFPLRAALDKGVRVGLGTDIAGGPSASMMGAMRMTVAASRMLRDGVDPDRPAAERGRPGSAVDMMTAFHLATAGGGDALDLPVGRFAPGQHFDALRIDPDASLGTMRLWGDESDEDLLATALYTASRANITHVWTDGQQTGQGARPA</sequence>
<dbReference type="EMBL" id="QQAW01000007">
    <property type="protein sequence ID" value="RDI37059.1"/>
    <property type="molecule type" value="Genomic_DNA"/>
</dbReference>
<evidence type="ECO:0000256" key="4">
    <source>
        <dbReference type="ARBA" id="ARBA00022833"/>
    </source>
</evidence>
<evidence type="ECO:0000313" key="6">
    <source>
        <dbReference type="EMBL" id="RDI37059.1"/>
    </source>
</evidence>
<comment type="cofactor">
    <cofactor evidence="1">
        <name>Zn(2+)</name>
        <dbReference type="ChEBI" id="CHEBI:29105"/>
    </cofactor>
</comment>
<reference evidence="6 7" key="1">
    <citation type="submission" date="2018-07" db="EMBL/GenBank/DDBJ databases">
        <title>Genomic Encyclopedia of Type Strains, Phase IV (KMG-IV): sequencing the most valuable type-strain genomes for metagenomic binning, comparative biology and taxonomic classification.</title>
        <authorList>
            <person name="Goeker M."/>
        </authorList>
    </citation>
    <scope>NUCLEOTIDE SEQUENCE [LARGE SCALE GENOMIC DNA]</scope>
    <source>
        <strain evidence="6 7">DSM 5603</strain>
    </source>
</reference>
<keyword evidence="2" id="KW-0479">Metal-binding</keyword>
<dbReference type="RefSeq" id="WP_211311064.1">
    <property type="nucleotide sequence ID" value="NZ_BJMI01000011.1"/>
</dbReference>